<name>A0A7D4NJE6_9GAMM</name>
<dbReference type="RefSeq" id="WP_173283740.1">
    <property type="nucleotide sequence ID" value="NZ_CP054020.1"/>
</dbReference>
<reference evidence="1 2" key="1">
    <citation type="submission" date="2020-05" db="EMBL/GenBank/DDBJ databases">
        <title>Thiomicrorhabdus sediminis sp.nov. and Thiomicrorhabdus xiamenensis sp.nov., novel sulfur-oxidizing bacteria isolated from coastal sediment.</title>
        <authorList>
            <person name="Liu X."/>
        </authorList>
    </citation>
    <scope>NUCLEOTIDE SEQUENCE [LARGE SCALE GENOMIC DNA]</scope>
    <source>
        <strain evidence="1 2">G2</strain>
    </source>
</reference>
<keyword evidence="2" id="KW-1185">Reference proteome</keyword>
<evidence type="ECO:0000313" key="2">
    <source>
        <dbReference type="Proteomes" id="UP000504724"/>
    </source>
</evidence>
<dbReference type="Pfam" id="PF09611">
    <property type="entry name" value="Cas_Csy1"/>
    <property type="match status" value="1"/>
</dbReference>
<dbReference type="NCBIfam" id="TIGR02564">
    <property type="entry name" value="cas_Csy1"/>
    <property type="match status" value="1"/>
</dbReference>
<proteinExistence type="predicted"/>
<evidence type="ECO:0000313" key="1">
    <source>
        <dbReference type="EMBL" id="QKI88149.1"/>
    </source>
</evidence>
<dbReference type="AlphaFoldDB" id="A0A7D4NJE6"/>
<dbReference type="InterPro" id="IPR013397">
    <property type="entry name" value="CRISPR-assoc_prot_Csy1"/>
</dbReference>
<dbReference type="Proteomes" id="UP000504724">
    <property type="component" value="Chromosome"/>
</dbReference>
<gene>
    <name evidence="1" type="primary">csy1</name>
    <name evidence="1" type="ORF">HQN79_00470</name>
</gene>
<sequence length="427" mass="48955">MLDPAIQEFLAERKEGWLKKKIKPSLSEAEQAEFEQEANQLFSLAEWLPNAAKRAKQLNLVSHPSKFSHPGAKTSSVIAQARPENDGFLRFGNVEKVEMDVLGNAAAIDVYKFLSLKLQDDQTVLEHLEQQSKTIQQQFAISSESFESLHQGFMEIKSDGFSRVSTSGSVKQVYFPVEEEENGYHLLSILTSSGMMYELKKRINYIRFSDAAKQAREDRKGGEYNVDGVREIYDLTAIGFGGTKPQNISILNNANGGVAYLLKSVPPDLSRRNVRLPKKDFFNQTLWTKEFEWIFSALNSVLIEDARNNIDIRLKRDELFAHAVENTSRILWKVRTIEAGWSNSDTYDSLPQWQKHWLDAAYECKRAENDDYIDQAVTAFSRWFITAFEAYLKVEKVMFDDVDIRHFIGQADLFDSAMQLQIKEAFR</sequence>
<dbReference type="KEGG" id="txa:HQN79_00470"/>
<dbReference type="EMBL" id="CP054020">
    <property type="protein sequence ID" value="QKI88149.1"/>
    <property type="molecule type" value="Genomic_DNA"/>
</dbReference>
<accession>A0A7D4NJE6</accession>
<protein>
    <submittedName>
        <fullName evidence="1">Type I-F CRISPR-associated protein Csy1</fullName>
    </submittedName>
</protein>
<organism evidence="1 2">
    <name type="scientific">Thiomicrorhabdus xiamenensis</name>
    <dbReference type="NCBI Taxonomy" id="2739063"/>
    <lineage>
        <taxon>Bacteria</taxon>
        <taxon>Pseudomonadati</taxon>
        <taxon>Pseudomonadota</taxon>
        <taxon>Gammaproteobacteria</taxon>
        <taxon>Thiotrichales</taxon>
        <taxon>Piscirickettsiaceae</taxon>
        <taxon>Thiomicrorhabdus</taxon>
    </lineage>
</organism>